<evidence type="ECO:0000313" key="1">
    <source>
        <dbReference type="EMBL" id="EIT70518.1"/>
    </source>
</evidence>
<comment type="caution">
    <text evidence="1">The sequence shown here is derived from an EMBL/GenBank/DDBJ whole genome shotgun (WGS) entry which is preliminary data.</text>
</comment>
<dbReference type="Proteomes" id="UP000003704">
    <property type="component" value="Unassembled WGS sequence"/>
</dbReference>
<gene>
    <name evidence="1" type="ORF">WQQ_06550</name>
</gene>
<keyword evidence="2" id="KW-1185">Reference proteome</keyword>
<evidence type="ECO:0000313" key="2">
    <source>
        <dbReference type="Proteomes" id="UP000003704"/>
    </source>
</evidence>
<protein>
    <submittedName>
        <fullName evidence="1">Uncharacterized protein</fullName>
    </submittedName>
</protein>
<accession>I8T9N4</accession>
<proteinExistence type="predicted"/>
<reference evidence="1 2" key="1">
    <citation type="journal article" date="2012" name="J. Bacteriol.">
        <title>Genome Sequence of n-Alkane-Degrading Hydrocarboniphaga effusa Strain AP103T (ATCC BAA-332T).</title>
        <authorList>
            <person name="Chang H.K."/>
            <person name="Zylstra G.J."/>
            <person name="Chae J.C."/>
        </authorList>
    </citation>
    <scope>NUCLEOTIDE SEQUENCE [LARGE SCALE GENOMIC DNA]</scope>
    <source>
        <strain evidence="1 2">AP103</strain>
    </source>
</reference>
<organism evidence="1 2">
    <name type="scientific">Hydrocarboniphaga effusa AP103</name>
    <dbReference type="NCBI Taxonomy" id="1172194"/>
    <lineage>
        <taxon>Bacteria</taxon>
        <taxon>Pseudomonadati</taxon>
        <taxon>Pseudomonadota</taxon>
        <taxon>Gammaproteobacteria</taxon>
        <taxon>Nevskiales</taxon>
        <taxon>Nevskiaceae</taxon>
        <taxon>Hydrocarboniphaga</taxon>
    </lineage>
</organism>
<sequence>MGWAGFTQLDGNAVHAMTTEQRIAYMADAYVAASKIPGPRVQGNSVFKEVIRPLYGVIARTDGVAMAAQLYGMTFGDQVRQPGTDWYGKAKASGMSDAGFMKLFSAHRFPALQLSGIELASLENDVTQELVRAAEKGDTRACAWMATSRNRAGWTSEATSACVSVASAYGTPISAADAEVQYQQEAARRAQAGKAQDVQRAQEVTRYCASVGVTNPVIDPTKVQTLVRRWDKDYVVALPQTTVQQTIDNHINSLADLYSRRTEVDSIMKGVAVTPFLTPLTYMALVKPQCGM</sequence>
<dbReference type="AlphaFoldDB" id="I8T9N4"/>
<name>I8T9N4_9GAMM</name>
<dbReference type="EMBL" id="AKGD01000001">
    <property type="protein sequence ID" value="EIT70518.1"/>
    <property type="molecule type" value="Genomic_DNA"/>
</dbReference>